<evidence type="ECO:0000313" key="5">
    <source>
        <dbReference type="Proteomes" id="UP000050277"/>
    </source>
</evidence>
<dbReference type="PANTHER" id="PTHR43048">
    <property type="entry name" value="METHYLMALONYL-COA EPIMERASE"/>
    <property type="match status" value="1"/>
</dbReference>
<evidence type="ECO:0000313" key="4">
    <source>
        <dbReference type="EMBL" id="KPL91934.1"/>
    </source>
</evidence>
<dbReference type="InterPro" id="IPR017515">
    <property type="entry name" value="MeMalonyl-CoA_epimerase"/>
</dbReference>
<dbReference type="Gene3D" id="3.10.180.10">
    <property type="entry name" value="2,3-Dihydroxybiphenyl 1,2-Dioxygenase, domain 1"/>
    <property type="match status" value="1"/>
</dbReference>
<gene>
    <name evidence="4" type="ORF">SE18_00865</name>
</gene>
<dbReference type="EMBL" id="LGKP01000003">
    <property type="protein sequence ID" value="KPL91934.1"/>
    <property type="molecule type" value="Genomic_DNA"/>
</dbReference>
<keyword evidence="5" id="KW-1185">Reference proteome</keyword>
<dbReference type="RefSeq" id="WP_054532524.1">
    <property type="nucleotide sequence ID" value="NZ_LGKP01000003.1"/>
</dbReference>
<dbReference type="CDD" id="cd07249">
    <property type="entry name" value="MMCE"/>
    <property type="match status" value="1"/>
</dbReference>
<protein>
    <recommendedName>
        <fullName evidence="3">VOC domain-containing protein</fullName>
    </recommendedName>
</protein>
<feature type="domain" description="VOC" evidence="3">
    <location>
        <begin position="7"/>
        <end position="135"/>
    </location>
</feature>
<dbReference type="Pfam" id="PF13669">
    <property type="entry name" value="Glyoxalase_4"/>
    <property type="match status" value="1"/>
</dbReference>
<evidence type="ECO:0000256" key="1">
    <source>
        <dbReference type="ARBA" id="ARBA00009308"/>
    </source>
</evidence>
<keyword evidence="2" id="KW-0479">Metal-binding</keyword>
<reference evidence="4 5" key="1">
    <citation type="submission" date="2015-07" db="EMBL/GenBank/DDBJ databases">
        <title>Whole genome sequence of Herpetosiphon geysericola DSM 7119.</title>
        <authorList>
            <person name="Hemp J."/>
            <person name="Ward L.M."/>
            <person name="Pace L.A."/>
            <person name="Fischer W.W."/>
        </authorList>
    </citation>
    <scope>NUCLEOTIDE SEQUENCE [LARGE SCALE GENOMIC DNA]</scope>
    <source>
        <strain evidence="4 5">DSM 7119</strain>
    </source>
</reference>
<dbReference type="InterPro" id="IPR051785">
    <property type="entry name" value="MMCE/EMCE_epimerase"/>
</dbReference>
<organism evidence="4 5">
    <name type="scientific">Herpetosiphon geysericola</name>
    <dbReference type="NCBI Taxonomy" id="70996"/>
    <lineage>
        <taxon>Bacteria</taxon>
        <taxon>Bacillati</taxon>
        <taxon>Chloroflexota</taxon>
        <taxon>Chloroflexia</taxon>
        <taxon>Herpetosiphonales</taxon>
        <taxon>Herpetosiphonaceae</taxon>
        <taxon>Herpetosiphon</taxon>
    </lineage>
</organism>
<proteinExistence type="inferred from homology"/>
<evidence type="ECO:0000256" key="2">
    <source>
        <dbReference type="ARBA" id="ARBA00022723"/>
    </source>
</evidence>
<accession>A0A0P6Z3Y1</accession>
<dbReference type="Proteomes" id="UP000050277">
    <property type="component" value="Unassembled WGS sequence"/>
</dbReference>
<name>A0A0P6Z3Y1_9CHLR</name>
<comment type="caution">
    <text evidence="4">The sequence shown here is derived from an EMBL/GenBank/DDBJ whole genome shotgun (WGS) entry which is preliminary data.</text>
</comment>
<dbReference type="InterPro" id="IPR029068">
    <property type="entry name" value="Glyas_Bleomycin-R_OHBP_Dase"/>
</dbReference>
<dbReference type="PROSITE" id="PS51819">
    <property type="entry name" value="VOC"/>
    <property type="match status" value="1"/>
</dbReference>
<dbReference type="PANTHER" id="PTHR43048:SF3">
    <property type="entry name" value="METHYLMALONYL-COA EPIMERASE, MITOCHONDRIAL"/>
    <property type="match status" value="1"/>
</dbReference>
<dbReference type="STRING" id="70996.SE18_00865"/>
<dbReference type="InterPro" id="IPR037523">
    <property type="entry name" value="VOC_core"/>
</dbReference>
<dbReference type="NCBIfam" id="TIGR03081">
    <property type="entry name" value="metmalonyl_epim"/>
    <property type="match status" value="1"/>
</dbReference>
<dbReference type="GO" id="GO:0004493">
    <property type="term" value="F:methylmalonyl-CoA epimerase activity"/>
    <property type="evidence" value="ECO:0007669"/>
    <property type="project" value="TreeGrafter"/>
</dbReference>
<dbReference type="SUPFAM" id="SSF54593">
    <property type="entry name" value="Glyoxalase/Bleomycin resistance protein/Dihydroxybiphenyl dioxygenase"/>
    <property type="match status" value="1"/>
</dbReference>
<sequence length="140" mass="15757">MEQLLTRVDHLGLAVHDLEQAIASYRDQLALDQWEIIEMPERHMRVAVGKVGDTLLELIAPTSPEAAFAKFLAERGEGIHHIAYTVEHIDHVLERLQAQGVRLIDREARPGIHGTRIAFLHPKALHGVLTELVEHPKPII</sequence>
<dbReference type="AlphaFoldDB" id="A0A0P6Z3Y1"/>
<evidence type="ECO:0000259" key="3">
    <source>
        <dbReference type="PROSITE" id="PS51819"/>
    </source>
</evidence>
<dbReference type="GO" id="GO:0046872">
    <property type="term" value="F:metal ion binding"/>
    <property type="evidence" value="ECO:0007669"/>
    <property type="project" value="UniProtKB-KW"/>
</dbReference>
<comment type="similarity">
    <text evidence="1">Belongs to the methylmalonyl-CoA epimerase family.</text>
</comment>
<dbReference type="OrthoDB" id="9788468at2"/>
<dbReference type="GO" id="GO:0046491">
    <property type="term" value="P:L-methylmalonyl-CoA metabolic process"/>
    <property type="evidence" value="ECO:0007669"/>
    <property type="project" value="TreeGrafter"/>
</dbReference>